<feature type="compositionally biased region" description="Basic and acidic residues" evidence="11">
    <location>
        <begin position="82"/>
        <end position="106"/>
    </location>
</feature>
<dbReference type="Proteomes" id="UP000028545">
    <property type="component" value="Unassembled WGS sequence"/>
</dbReference>
<protein>
    <recommendedName>
        <fullName evidence="8 10">Man(5)GlcNAc(2)-PP-dolichol translocation protein RFT1</fullName>
    </recommendedName>
</protein>
<comment type="subcellular location">
    <subcellularLocation>
        <location evidence="1 10">Endoplasmic reticulum membrane</location>
        <topology evidence="1 10">Multi-pass membrane protein</topology>
    </subcellularLocation>
</comment>
<comment type="function">
    <text evidence="9 10">Intramembrane glycolipid transporter that operates in the biosynthetic pathway of dolichol-linked oligosaccharides, the glycan precursors employed in protein asparagine (N)-glycosylation. The sequential addition of sugars to dolichol pyrophosphate produces dolichol-linked oligosaccharides containing fourteen sugars, including two GlcNAcs, nine mannoses and three glucoses. Once assembled, the oligosaccharide is transferred from the lipid to nascent proteins by oligosaccharyltransferases. The assembly of dolichol-linked oligosaccharides begins on the cytosolic side of the endoplasmic reticulum membrane and finishes in its lumen. RFT1 could mediate the translocation of the cytosolically oriented intermediate DolPP-GlcNAc2Man5, produced by ALG11, into the ER lumen where dolichol-linked oligosaccharides assembly continues. However, the intramembrane lipid transporter activity could not be confirmed in vitro.</text>
</comment>
<dbReference type="AlphaFoldDB" id="A0A084FZT3"/>
<feature type="transmembrane region" description="Helical" evidence="10">
    <location>
        <begin position="112"/>
        <end position="134"/>
    </location>
</feature>
<accession>A0A084FZT3</accession>
<feature type="transmembrane region" description="Helical" evidence="10">
    <location>
        <begin position="547"/>
        <end position="568"/>
    </location>
</feature>
<comment type="pathway">
    <text evidence="2">Protein modification; protein glycosylation.</text>
</comment>
<name>A0A084FZT3_PSEDA</name>
<keyword evidence="10" id="KW-0813">Transport</keyword>
<feature type="transmembrane region" description="Helical" evidence="10">
    <location>
        <begin position="382"/>
        <end position="406"/>
    </location>
</feature>
<evidence type="ECO:0000256" key="6">
    <source>
        <dbReference type="ARBA" id="ARBA00022989"/>
    </source>
</evidence>
<dbReference type="RefSeq" id="XP_016640394.1">
    <property type="nucleotide sequence ID" value="XM_016790131.1"/>
</dbReference>
<feature type="compositionally biased region" description="Low complexity" evidence="11">
    <location>
        <begin position="347"/>
        <end position="357"/>
    </location>
</feature>
<feature type="transmembrane region" description="Helical" evidence="10">
    <location>
        <begin position="512"/>
        <end position="532"/>
    </location>
</feature>
<evidence type="ECO:0000256" key="7">
    <source>
        <dbReference type="ARBA" id="ARBA00023136"/>
    </source>
</evidence>
<dbReference type="PANTHER" id="PTHR13117">
    <property type="entry name" value="ENDOPLASMIC RETICULUM MULTISPAN TRANSMEMBRANE PROTEIN-RELATED"/>
    <property type="match status" value="1"/>
</dbReference>
<dbReference type="OrthoDB" id="9979195at2759"/>
<evidence type="ECO:0000256" key="4">
    <source>
        <dbReference type="ARBA" id="ARBA00022692"/>
    </source>
</evidence>
<keyword evidence="7 10" id="KW-0472">Membrane</keyword>
<dbReference type="GO" id="GO:0034203">
    <property type="term" value="P:glycolipid translocation"/>
    <property type="evidence" value="ECO:0007669"/>
    <property type="project" value="TreeGrafter"/>
</dbReference>
<feature type="transmembrane region" description="Helical" evidence="10">
    <location>
        <begin position="451"/>
        <end position="472"/>
    </location>
</feature>
<proteinExistence type="inferred from homology"/>
<evidence type="ECO:0000256" key="2">
    <source>
        <dbReference type="ARBA" id="ARBA00004922"/>
    </source>
</evidence>
<feature type="transmembrane region" description="Helical" evidence="10">
    <location>
        <begin position="478"/>
        <end position="500"/>
    </location>
</feature>
<feature type="transmembrane region" description="Helical" evidence="10">
    <location>
        <begin position="12"/>
        <end position="31"/>
    </location>
</feature>
<evidence type="ECO:0000256" key="9">
    <source>
        <dbReference type="ARBA" id="ARBA00045912"/>
    </source>
</evidence>
<evidence type="ECO:0000313" key="13">
    <source>
        <dbReference type="Proteomes" id="UP000028545"/>
    </source>
</evidence>
<gene>
    <name evidence="12" type="ORF">SAPIO_CDS8509</name>
</gene>
<feature type="transmembrane region" description="Helical" evidence="10">
    <location>
        <begin position="43"/>
        <end position="61"/>
    </location>
</feature>
<keyword evidence="6 10" id="KW-1133">Transmembrane helix</keyword>
<dbReference type="EMBL" id="JOWA01000121">
    <property type="protein sequence ID" value="KEZ40595.1"/>
    <property type="molecule type" value="Genomic_DNA"/>
</dbReference>
<evidence type="ECO:0000256" key="8">
    <source>
        <dbReference type="ARBA" id="ARBA00044793"/>
    </source>
</evidence>
<comment type="caution">
    <text evidence="12">The sequence shown here is derived from an EMBL/GenBank/DDBJ whole genome shotgun (WGS) entry which is preliminary data.</text>
</comment>
<dbReference type="GO" id="GO:0005789">
    <property type="term" value="C:endoplasmic reticulum membrane"/>
    <property type="evidence" value="ECO:0007669"/>
    <property type="project" value="UniProtKB-SubCell"/>
</dbReference>
<comment type="similarity">
    <text evidence="3 10">Belongs to the RFT1 family.</text>
</comment>
<evidence type="ECO:0000313" key="12">
    <source>
        <dbReference type="EMBL" id="KEZ40595.1"/>
    </source>
</evidence>
<keyword evidence="4 10" id="KW-0812">Transmembrane</keyword>
<evidence type="ECO:0000256" key="5">
    <source>
        <dbReference type="ARBA" id="ARBA00022824"/>
    </source>
</evidence>
<dbReference type="InterPro" id="IPR007594">
    <property type="entry name" value="RFT1"/>
</dbReference>
<feature type="region of interest" description="Disordered" evidence="11">
    <location>
        <begin position="76"/>
        <end position="106"/>
    </location>
</feature>
<feature type="region of interest" description="Disordered" evidence="11">
    <location>
        <begin position="347"/>
        <end position="368"/>
    </location>
</feature>
<dbReference type="GeneID" id="27727581"/>
<dbReference type="Pfam" id="PF04506">
    <property type="entry name" value="Rft-1"/>
    <property type="match status" value="1"/>
</dbReference>
<sequence>MSNSPQGSSALRGASFLIILQVSSRLLTFFANQLLLRFLTAPLLGLSARLEAYYLTVLFFARESLRVAIQRQPISTDDEESERQGELGGDESKRVKKTKSTEPDRNGEQAQAVVNLGYLAVVLGAVVTAVLGWFMHLSSGQGSEERFDEALRLYALAAILELLSEPCFVLMQVRLRFGTRALAESAGAFLRCGATLGSAIYASRNGLDLGVLPFALGQLAYGATLLVVYLGAGYGLATRDHFSIFLRRIGVKTGSKDEKAKSVTGGYLFSYFYQPTLSLASSMMAQSVVKHFLTQGDTFLVSILSTPHAQGIYALVNNYGGLLARLLFQPIEESSRSYFSRLLSTSSSSTTAEPSKSGQNEPAATKPAVEKARSDLHRLLKFYILGSTIVVALGPLAAPYLLSLVAGRSWSASASPALVAYCYYIPLLALNGVSEAFVASVATEAQVHTQSAYMAGFSVVFGLSAFTALRVLDMDPPVGLVCANAANMVCRIVWCAFFVGRYFREKGVGFDLSSLSPSGMTVAICAVTPYLVRRALLLAEDVVRGSAFMSLVVIGATAIPIVALLAFAERRFLIECYSSLRGTTSASASKSKTT</sequence>
<dbReference type="OMA" id="WPGKLFG"/>
<dbReference type="PANTHER" id="PTHR13117:SF5">
    <property type="entry name" value="PROTEIN RFT1 HOMOLOG"/>
    <property type="match status" value="1"/>
</dbReference>
<dbReference type="VEuPathDB" id="FungiDB:SAPIO_CDS8509"/>
<evidence type="ECO:0000256" key="10">
    <source>
        <dbReference type="RuleBase" id="RU365067"/>
    </source>
</evidence>
<feature type="transmembrane region" description="Helical" evidence="10">
    <location>
        <begin position="215"/>
        <end position="237"/>
    </location>
</feature>
<evidence type="ECO:0000256" key="3">
    <source>
        <dbReference type="ARBA" id="ARBA00010288"/>
    </source>
</evidence>
<dbReference type="HOGENOM" id="CLU_023360_3_0_1"/>
<evidence type="ECO:0000256" key="1">
    <source>
        <dbReference type="ARBA" id="ARBA00004477"/>
    </source>
</evidence>
<organism evidence="12 13">
    <name type="scientific">Pseudallescheria apiosperma</name>
    <name type="common">Scedosporium apiospermum</name>
    <dbReference type="NCBI Taxonomy" id="563466"/>
    <lineage>
        <taxon>Eukaryota</taxon>
        <taxon>Fungi</taxon>
        <taxon>Dikarya</taxon>
        <taxon>Ascomycota</taxon>
        <taxon>Pezizomycotina</taxon>
        <taxon>Sordariomycetes</taxon>
        <taxon>Hypocreomycetidae</taxon>
        <taxon>Microascales</taxon>
        <taxon>Microascaceae</taxon>
        <taxon>Scedosporium</taxon>
    </lineage>
</organism>
<reference evidence="12 13" key="1">
    <citation type="journal article" date="2014" name="Genome Announc.">
        <title>Draft genome sequence of the pathogenic fungus Scedosporium apiospermum.</title>
        <authorList>
            <person name="Vandeputte P."/>
            <person name="Ghamrawi S."/>
            <person name="Rechenmann M."/>
            <person name="Iltis A."/>
            <person name="Giraud S."/>
            <person name="Fleury M."/>
            <person name="Thornton C."/>
            <person name="Delhaes L."/>
            <person name="Meyer W."/>
            <person name="Papon N."/>
            <person name="Bouchara J.P."/>
        </authorList>
    </citation>
    <scope>NUCLEOTIDE SEQUENCE [LARGE SCALE GENOMIC DNA]</scope>
    <source>
        <strain evidence="12 13">IHEM 14462</strain>
    </source>
</reference>
<dbReference type="GO" id="GO:0006488">
    <property type="term" value="P:dolichol-linked oligosaccharide biosynthetic process"/>
    <property type="evidence" value="ECO:0007669"/>
    <property type="project" value="InterPro"/>
</dbReference>
<evidence type="ECO:0000256" key="11">
    <source>
        <dbReference type="SAM" id="MobiDB-lite"/>
    </source>
</evidence>
<keyword evidence="13" id="KW-1185">Reference proteome</keyword>
<keyword evidence="5 10" id="KW-0256">Endoplasmic reticulum</keyword>
<feature type="transmembrane region" description="Helical" evidence="10">
    <location>
        <begin position="418"/>
        <end position="439"/>
    </location>
</feature>
<dbReference type="KEGG" id="sapo:SAPIO_CDS8509"/>